<proteinExistence type="predicted"/>
<dbReference type="PANTHER" id="PTHR44942">
    <property type="entry name" value="METHYLTRANSF_11 DOMAIN-CONTAINING PROTEIN"/>
    <property type="match status" value="1"/>
</dbReference>
<dbReference type="Pfam" id="PF08241">
    <property type="entry name" value="Methyltransf_11"/>
    <property type="match status" value="1"/>
</dbReference>
<accession>A0A317V7F6</accession>
<dbReference type="CDD" id="cd02440">
    <property type="entry name" value="AdoMet_MTases"/>
    <property type="match status" value="1"/>
</dbReference>
<evidence type="ECO:0000259" key="1">
    <source>
        <dbReference type="Pfam" id="PF08241"/>
    </source>
</evidence>
<sequence length="309" mass="34324">MNNRGVGLSDPTFRGYTSGQATQYAENRLSYPAELYDLIIRYHAESNGRFITLLDVGCGPGNATRDLAPHFERAVGIDPGLEMIHAAQRLGGVTRSNSPIEFQVATAEDCSQLENVENGVDLLVSAMAAHWFSMEKFWVSAAKIVNPGGTVALWTCASLYCHPSTPHAAEVQKALFHLEEDILKPYELPSNQLSRDLYDNLVLPWHLDPFVTAFPMSECRRLEWDRNGILSDGKDFLVRSKETSLQGLWNSLGTASMVTRWRAAHPEKAGTEMDCVSITLAEIEKALGNTWCGELKLGHSTVILLFKRR</sequence>
<evidence type="ECO:0000313" key="2">
    <source>
        <dbReference type="EMBL" id="PWY68762.1"/>
    </source>
</evidence>
<dbReference type="InterPro" id="IPR029063">
    <property type="entry name" value="SAM-dependent_MTases_sf"/>
</dbReference>
<dbReference type="AlphaFoldDB" id="A0A317V7F6"/>
<dbReference type="InterPro" id="IPR013216">
    <property type="entry name" value="Methyltransf_11"/>
</dbReference>
<dbReference type="PANTHER" id="PTHR44942:SF10">
    <property type="entry name" value="METHYLTRANSFERASE TYPE 11 DOMAIN-CONTAINING PROTEIN"/>
    <property type="match status" value="1"/>
</dbReference>
<dbReference type="EMBL" id="MSFU01000019">
    <property type="protein sequence ID" value="PWY68762.1"/>
    <property type="molecule type" value="Genomic_DNA"/>
</dbReference>
<dbReference type="OrthoDB" id="10027013at2759"/>
<dbReference type="RefSeq" id="XP_025386135.1">
    <property type="nucleotide sequence ID" value="XM_025528630.1"/>
</dbReference>
<gene>
    <name evidence="2" type="ORF">BO83DRAFT_341685</name>
</gene>
<dbReference type="SUPFAM" id="SSF53335">
    <property type="entry name" value="S-adenosyl-L-methionine-dependent methyltransferases"/>
    <property type="match status" value="1"/>
</dbReference>
<feature type="domain" description="Methyltransferase type 11" evidence="1">
    <location>
        <begin position="54"/>
        <end position="152"/>
    </location>
</feature>
<keyword evidence="2" id="KW-0489">Methyltransferase</keyword>
<comment type="caution">
    <text evidence="2">The sequence shown here is derived from an EMBL/GenBank/DDBJ whole genome shotgun (WGS) entry which is preliminary data.</text>
</comment>
<dbReference type="GO" id="GO:0032259">
    <property type="term" value="P:methylation"/>
    <property type="evidence" value="ECO:0007669"/>
    <property type="project" value="UniProtKB-KW"/>
</dbReference>
<dbReference type="VEuPathDB" id="FungiDB:BO83DRAFT_341685"/>
<keyword evidence="3" id="KW-1185">Reference proteome</keyword>
<dbReference type="InterPro" id="IPR051052">
    <property type="entry name" value="Diverse_substrate_MTase"/>
</dbReference>
<reference evidence="2" key="1">
    <citation type="submission" date="2016-12" db="EMBL/GenBank/DDBJ databases">
        <title>The genomes of Aspergillus section Nigri reveals drivers in fungal speciation.</title>
        <authorList>
            <consortium name="DOE Joint Genome Institute"/>
            <person name="Vesth T.C."/>
            <person name="Nybo J."/>
            <person name="Theobald S."/>
            <person name="Brandl J."/>
            <person name="Frisvad J.C."/>
            <person name="Nielsen K.F."/>
            <person name="Lyhne E.K."/>
            <person name="Kogle M.E."/>
            <person name="Kuo A."/>
            <person name="Riley R."/>
            <person name="Clum A."/>
            <person name="Nolan M."/>
            <person name="Lipzen A."/>
            <person name="Salamov A."/>
            <person name="Henrissat B."/>
            <person name="Wiebenga A."/>
            <person name="De vries R.P."/>
            <person name="Grigoriev I.V."/>
            <person name="Mortensen U.H."/>
            <person name="Andersen M.R."/>
            <person name="Baker S.E."/>
        </authorList>
    </citation>
    <scope>NUCLEOTIDE SEQUENCE</scope>
    <source>
        <strain evidence="2">CBS 122712</strain>
    </source>
</reference>
<dbReference type="Gene3D" id="3.40.50.150">
    <property type="entry name" value="Vaccinia Virus protein VP39"/>
    <property type="match status" value="1"/>
</dbReference>
<keyword evidence="2" id="KW-0808">Transferase</keyword>
<dbReference type="Proteomes" id="UP000246171">
    <property type="component" value="Unassembled WGS sequence"/>
</dbReference>
<organism evidence="2 3">
    <name type="scientific">Aspergillus eucalypticola (strain CBS 122712 / IBT 29274)</name>
    <dbReference type="NCBI Taxonomy" id="1448314"/>
    <lineage>
        <taxon>Eukaryota</taxon>
        <taxon>Fungi</taxon>
        <taxon>Dikarya</taxon>
        <taxon>Ascomycota</taxon>
        <taxon>Pezizomycotina</taxon>
        <taxon>Eurotiomycetes</taxon>
        <taxon>Eurotiomycetidae</taxon>
        <taxon>Eurotiales</taxon>
        <taxon>Aspergillaceae</taxon>
        <taxon>Aspergillus</taxon>
        <taxon>Aspergillus subgen. Circumdati</taxon>
    </lineage>
</organism>
<evidence type="ECO:0000313" key="3">
    <source>
        <dbReference type="Proteomes" id="UP000246171"/>
    </source>
</evidence>
<name>A0A317V7F6_ASPEC</name>
<dbReference type="GO" id="GO:0008757">
    <property type="term" value="F:S-adenosylmethionine-dependent methyltransferase activity"/>
    <property type="evidence" value="ECO:0007669"/>
    <property type="project" value="InterPro"/>
</dbReference>
<dbReference type="GeneID" id="37050592"/>
<protein>
    <submittedName>
        <fullName evidence="2">S-adenosyl-L-methionine-dependent methyltransferase</fullName>
    </submittedName>
</protein>